<reference evidence="1" key="1">
    <citation type="submission" date="2020-01" db="EMBL/GenBank/DDBJ databases">
        <authorList>
            <consortium name="DOE Joint Genome Institute"/>
            <person name="Haridas S."/>
            <person name="Albert R."/>
            <person name="Binder M."/>
            <person name="Bloem J."/>
            <person name="Labutti K."/>
            <person name="Salamov A."/>
            <person name="Andreopoulos B."/>
            <person name="Baker S.E."/>
            <person name="Barry K."/>
            <person name="Bills G."/>
            <person name="Bluhm B.H."/>
            <person name="Cannon C."/>
            <person name="Castanera R."/>
            <person name="Culley D.E."/>
            <person name="Daum C."/>
            <person name="Ezra D."/>
            <person name="Gonzalez J.B."/>
            <person name="Henrissat B."/>
            <person name="Kuo A."/>
            <person name="Liang C."/>
            <person name="Lipzen A."/>
            <person name="Lutzoni F."/>
            <person name="Magnuson J."/>
            <person name="Mondo S."/>
            <person name="Nolan M."/>
            <person name="Ohm R."/>
            <person name="Pangilinan J."/>
            <person name="Park H.-J."/>
            <person name="Ramirez L."/>
            <person name="Alfaro M."/>
            <person name="Sun H."/>
            <person name="Tritt A."/>
            <person name="Yoshinaga Y."/>
            <person name="Zwiers L.-H."/>
            <person name="Turgeon B.G."/>
            <person name="Goodwin S.B."/>
            <person name="Spatafora J.W."/>
            <person name="Crous P.W."/>
            <person name="Grigoriev I.V."/>
        </authorList>
    </citation>
    <scope>NUCLEOTIDE SEQUENCE</scope>
    <source>
        <strain evidence="1">IPT5</strain>
    </source>
</reference>
<name>A0A6A7B4N3_9PLEO</name>
<protein>
    <submittedName>
        <fullName evidence="1">Uncharacterized protein</fullName>
    </submittedName>
</protein>
<evidence type="ECO:0000313" key="1">
    <source>
        <dbReference type="EMBL" id="KAF2850486.1"/>
    </source>
</evidence>
<proteinExistence type="predicted"/>
<dbReference type="Proteomes" id="UP000799423">
    <property type="component" value="Unassembled WGS sequence"/>
</dbReference>
<accession>A0A6A7B4N3</accession>
<dbReference type="AlphaFoldDB" id="A0A6A7B4N3"/>
<gene>
    <name evidence="1" type="ORF">T440DRAFT_89967</name>
</gene>
<evidence type="ECO:0000313" key="2">
    <source>
        <dbReference type="Proteomes" id="UP000799423"/>
    </source>
</evidence>
<dbReference type="EMBL" id="MU006306">
    <property type="protein sequence ID" value="KAF2850486.1"/>
    <property type="molecule type" value="Genomic_DNA"/>
</dbReference>
<keyword evidence="2" id="KW-1185">Reference proteome</keyword>
<organism evidence="1 2">
    <name type="scientific">Plenodomus tracheiphilus IPT5</name>
    <dbReference type="NCBI Taxonomy" id="1408161"/>
    <lineage>
        <taxon>Eukaryota</taxon>
        <taxon>Fungi</taxon>
        <taxon>Dikarya</taxon>
        <taxon>Ascomycota</taxon>
        <taxon>Pezizomycotina</taxon>
        <taxon>Dothideomycetes</taxon>
        <taxon>Pleosporomycetidae</taxon>
        <taxon>Pleosporales</taxon>
        <taxon>Pleosporineae</taxon>
        <taxon>Leptosphaeriaceae</taxon>
        <taxon>Plenodomus</taxon>
    </lineage>
</organism>
<sequence>MPRLLLSTAGLFFSLNFLYPFFISFSYHSVHYKRKDLHRLHLKEEAFGRRLFNLTTVMSVKSSHTFWITKNHDAGIPHREEAWAKNAKVRPFKEKIPGGCLQRSLCQFHNVGIM</sequence>